<dbReference type="Gene3D" id="3.40.630.30">
    <property type="match status" value="1"/>
</dbReference>
<evidence type="ECO:0000259" key="1">
    <source>
        <dbReference type="Pfam" id="PF13302"/>
    </source>
</evidence>
<reference evidence="2" key="2">
    <citation type="journal article" date="2014" name="ISME J.">
        <title>Microbial stratification in low pH oxic and suboxic macroscopic growths along an acid mine drainage.</title>
        <authorList>
            <person name="Mendez-Garcia C."/>
            <person name="Mesa V."/>
            <person name="Sprenger R.R."/>
            <person name="Richter M."/>
            <person name="Diez M.S."/>
            <person name="Solano J."/>
            <person name="Bargiela R."/>
            <person name="Golyshina O.V."/>
            <person name="Manteca A."/>
            <person name="Ramos J.L."/>
            <person name="Gallego J.R."/>
            <person name="Llorente I."/>
            <person name="Martins Dos Santos V.A."/>
            <person name="Jensen O.N."/>
            <person name="Pelaez A.I."/>
            <person name="Sanchez J."/>
            <person name="Ferrer M."/>
        </authorList>
    </citation>
    <scope>NUCLEOTIDE SEQUENCE</scope>
</reference>
<dbReference type="AlphaFoldDB" id="T1AT14"/>
<name>T1AT14_9ZZZZ</name>
<dbReference type="Pfam" id="PF13302">
    <property type="entry name" value="Acetyltransf_3"/>
    <property type="match status" value="1"/>
</dbReference>
<organism evidence="2">
    <name type="scientific">mine drainage metagenome</name>
    <dbReference type="NCBI Taxonomy" id="410659"/>
    <lineage>
        <taxon>unclassified sequences</taxon>
        <taxon>metagenomes</taxon>
        <taxon>ecological metagenomes</taxon>
    </lineage>
</organism>
<gene>
    <name evidence="2" type="ORF">B1A_14944</name>
</gene>
<dbReference type="SUPFAM" id="SSF55729">
    <property type="entry name" value="Acyl-CoA N-acyltransferases (Nat)"/>
    <property type="match status" value="1"/>
</dbReference>
<sequence length="97" mass="10536">FSTGSWLGREHQGRGFGKEMRAAILHLGFATLGAEEALTSAFSDNPASIRVTRGLGYEENGTWRAARRGRPCHPRLLPAHPPAVVEPEQARCLRGGD</sequence>
<reference evidence="2" key="1">
    <citation type="submission" date="2013-08" db="EMBL/GenBank/DDBJ databases">
        <authorList>
            <person name="Mendez C."/>
            <person name="Richter M."/>
            <person name="Ferrer M."/>
            <person name="Sanchez J."/>
        </authorList>
    </citation>
    <scope>NUCLEOTIDE SEQUENCE</scope>
</reference>
<dbReference type="InterPro" id="IPR016181">
    <property type="entry name" value="Acyl_CoA_acyltransferase"/>
</dbReference>
<proteinExistence type="predicted"/>
<dbReference type="InterPro" id="IPR000182">
    <property type="entry name" value="GNAT_dom"/>
</dbReference>
<dbReference type="EMBL" id="AUZX01010975">
    <property type="protein sequence ID" value="EQD45135.1"/>
    <property type="molecule type" value="Genomic_DNA"/>
</dbReference>
<accession>T1AT14</accession>
<keyword evidence="2" id="KW-0808">Transferase</keyword>
<feature type="non-terminal residue" evidence="2">
    <location>
        <position position="1"/>
    </location>
</feature>
<dbReference type="GO" id="GO:0016747">
    <property type="term" value="F:acyltransferase activity, transferring groups other than amino-acyl groups"/>
    <property type="evidence" value="ECO:0007669"/>
    <property type="project" value="InterPro"/>
</dbReference>
<evidence type="ECO:0000313" key="2">
    <source>
        <dbReference type="EMBL" id="EQD45135.1"/>
    </source>
</evidence>
<comment type="caution">
    <text evidence="2">The sequence shown here is derived from an EMBL/GenBank/DDBJ whole genome shotgun (WGS) entry which is preliminary data.</text>
</comment>
<feature type="domain" description="N-acetyltransferase" evidence="1">
    <location>
        <begin position="3"/>
        <end position="57"/>
    </location>
</feature>
<protein>
    <submittedName>
        <fullName evidence="2">GCN5-related N-acetyltransferase</fullName>
    </submittedName>
</protein>